<dbReference type="KEGG" id="ppru:FDP22_06515"/>
<name>A0A5B8G306_9RHOB</name>
<dbReference type="AlphaFoldDB" id="A0A5B8G306"/>
<dbReference type="Proteomes" id="UP000305888">
    <property type="component" value="Chromosome"/>
</dbReference>
<dbReference type="InterPro" id="IPR045386">
    <property type="entry name" value="DUF6525"/>
</dbReference>
<dbReference type="EMBL" id="CP040818">
    <property type="protein sequence ID" value="QDL93612.1"/>
    <property type="molecule type" value="Genomic_DNA"/>
</dbReference>
<reference evidence="2 3" key="1">
    <citation type="submission" date="2019-06" db="EMBL/GenBank/DDBJ databases">
        <title>Genome sequence of Rhodobacteraceae bacterium D4M1.</title>
        <authorList>
            <person name="Cao J."/>
        </authorList>
    </citation>
    <scope>NUCLEOTIDE SEQUENCE [LARGE SCALE GENOMIC DNA]</scope>
    <source>
        <strain evidence="2 3">D4M1</strain>
    </source>
</reference>
<organism evidence="2 3">
    <name type="scientific">Paroceanicella profunda</name>
    <dbReference type="NCBI Taxonomy" id="2579971"/>
    <lineage>
        <taxon>Bacteria</taxon>
        <taxon>Pseudomonadati</taxon>
        <taxon>Pseudomonadota</taxon>
        <taxon>Alphaproteobacteria</taxon>
        <taxon>Rhodobacterales</taxon>
        <taxon>Paracoccaceae</taxon>
        <taxon>Paroceanicella</taxon>
    </lineage>
</organism>
<keyword evidence="3" id="KW-1185">Reference proteome</keyword>
<gene>
    <name evidence="2" type="ORF">FDP22_06515</name>
</gene>
<proteinExistence type="predicted"/>
<protein>
    <submittedName>
        <fullName evidence="2">Uncharacterized protein</fullName>
    </submittedName>
</protein>
<sequence>MPARQRGGNAGASALPRRRRTTDPMAAFDRLPPDLRAWLAGAARPWSPRSAHRAWQRALRDARGDTATARAALTALEARLLLRDAPAP</sequence>
<dbReference type="OrthoDB" id="7658988at2"/>
<accession>A0A5B8G306</accession>
<feature type="region of interest" description="Disordered" evidence="1">
    <location>
        <begin position="1"/>
        <end position="24"/>
    </location>
</feature>
<dbReference type="Pfam" id="PF20135">
    <property type="entry name" value="DUF6525"/>
    <property type="match status" value="1"/>
</dbReference>
<evidence type="ECO:0000313" key="2">
    <source>
        <dbReference type="EMBL" id="QDL93612.1"/>
    </source>
</evidence>
<evidence type="ECO:0000256" key="1">
    <source>
        <dbReference type="SAM" id="MobiDB-lite"/>
    </source>
</evidence>
<evidence type="ECO:0000313" key="3">
    <source>
        <dbReference type="Proteomes" id="UP000305888"/>
    </source>
</evidence>